<protein>
    <submittedName>
        <fullName evidence="1">Uncharacterized protein</fullName>
    </submittedName>
</protein>
<dbReference type="OrthoDB" id="10342343at2759"/>
<name>A0A0V1PV36_9ASCO</name>
<comment type="caution">
    <text evidence="1">The sequence shown here is derived from an EMBL/GenBank/DDBJ whole genome shotgun (WGS) entry which is preliminary data.</text>
</comment>
<organism evidence="1 2">
    <name type="scientific">Debaryomyces fabryi</name>
    <dbReference type="NCBI Taxonomy" id="58627"/>
    <lineage>
        <taxon>Eukaryota</taxon>
        <taxon>Fungi</taxon>
        <taxon>Dikarya</taxon>
        <taxon>Ascomycota</taxon>
        <taxon>Saccharomycotina</taxon>
        <taxon>Pichiomycetes</taxon>
        <taxon>Debaryomycetaceae</taxon>
        <taxon>Debaryomyces</taxon>
    </lineage>
</organism>
<proteinExistence type="predicted"/>
<sequence>MTKPSNCSVTVATGKLDEDNAVRKRIENIFKSNPILQGVSVILKSKSLPLNIDKLLENIRKIDLNEFEKLPELLQEVSGYKSKGFITIEGIPLHQVWDDSSLDITDSIQFNSVTNQIKIKLNKSTFESSPNVFDNRKGILIKKIMESKKGHGALNHVSYSYLITMSTLEEGISHEVHHLIKSVFKYSSVKVRTNCANNISCLRDVNKIIGNSTIIPLKLNIRDYPIFNVDFQEANQAIYEYLTLLHINSPQLTENIDDYISSYKIPEYLAQNTEHLQELYKYTFDEIDFSVLDSLMRSNCLSISAYATDSHIMILNTQNTLVLWECQ</sequence>
<reference evidence="1 2" key="1">
    <citation type="submission" date="2015-11" db="EMBL/GenBank/DDBJ databases">
        <title>The genome of Debaryomyces fabryi.</title>
        <authorList>
            <person name="Tafer H."/>
            <person name="Lopandic K."/>
        </authorList>
    </citation>
    <scope>NUCLEOTIDE SEQUENCE [LARGE SCALE GENOMIC DNA]</scope>
    <source>
        <strain evidence="1 2">CBS 789</strain>
    </source>
</reference>
<keyword evidence="2" id="KW-1185">Reference proteome</keyword>
<evidence type="ECO:0000313" key="2">
    <source>
        <dbReference type="Proteomes" id="UP000054251"/>
    </source>
</evidence>
<accession>A0A0V1PV36</accession>
<dbReference type="AlphaFoldDB" id="A0A0V1PV36"/>
<dbReference type="Proteomes" id="UP000054251">
    <property type="component" value="Unassembled WGS sequence"/>
</dbReference>
<evidence type="ECO:0000313" key="1">
    <source>
        <dbReference type="EMBL" id="KSA00048.1"/>
    </source>
</evidence>
<dbReference type="RefSeq" id="XP_015466150.1">
    <property type="nucleotide sequence ID" value="XM_015613031.1"/>
</dbReference>
<gene>
    <name evidence="1" type="ORF">AC631_04202</name>
</gene>
<dbReference type="EMBL" id="LMYN01000106">
    <property type="protein sequence ID" value="KSA00048.1"/>
    <property type="molecule type" value="Genomic_DNA"/>
</dbReference>
<dbReference type="GeneID" id="26841211"/>